<reference evidence="2" key="1">
    <citation type="journal article" date="2020" name="Fungal Divers.">
        <title>Resolving the Mortierellaceae phylogeny through synthesis of multi-gene phylogenetics and phylogenomics.</title>
        <authorList>
            <person name="Vandepol N."/>
            <person name="Liber J."/>
            <person name="Desiro A."/>
            <person name="Na H."/>
            <person name="Kennedy M."/>
            <person name="Barry K."/>
            <person name="Grigoriev I.V."/>
            <person name="Miller A.N."/>
            <person name="O'Donnell K."/>
            <person name="Stajich J.E."/>
            <person name="Bonito G."/>
        </authorList>
    </citation>
    <scope>NUCLEOTIDE SEQUENCE</scope>
    <source>
        <strain evidence="2">MES-2147</strain>
    </source>
</reference>
<dbReference type="EMBL" id="JAAAHW010008500">
    <property type="protein sequence ID" value="KAF9944216.1"/>
    <property type="molecule type" value="Genomic_DNA"/>
</dbReference>
<comment type="caution">
    <text evidence="2">The sequence shown here is derived from an EMBL/GenBank/DDBJ whole genome shotgun (WGS) entry which is preliminary data.</text>
</comment>
<sequence>MALKISDPTSETAKRLKMTVETEHSSAEQHPPSMDVLVPSKPSTMSTLQPKKKDDIVIKGSNGVPDTPTTQLVTTINTALGRITAVVVLFCTEVTLKLEKRVLIPFSFDKESESSKVEDAAMSNDATAQSNPGDVPGQDLAHINIIPITVPSIAELNDSILAVASLSEPLTTTLEMLENEMSAASQPKESSTSTTSPRLSPVPFGNVLVAELQDPASTKSMTSEGTQQPILAPSIIGTSEVMDF</sequence>
<protein>
    <submittedName>
        <fullName evidence="2">Uncharacterized protein</fullName>
    </submittedName>
</protein>
<proteinExistence type="predicted"/>
<feature type="region of interest" description="Disordered" evidence="1">
    <location>
        <begin position="1"/>
        <end position="36"/>
    </location>
</feature>
<dbReference type="Proteomes" id="UP000749646">
    <property type="component" value="Unassembled WGS sequence"/>
</dbReference>
<gene>
    <name evidence="2" type="ORF">BGZ65_012421</name>
</gene>
<dbReference type="AlphaFoldDB" id="A0A9P6IQN1"/>
<feature type="region of interest" description="Disordered" evidence="1">
    <location>
        <begin position="114"/>
        <end position="135"/>
    </location>
</feature>
<feature type="compositionally biased region" description="Basic and acidic residues" evidence="1">
    <location>
        <begin position="12"/>
        <end position="27"/>
    </location>
</feature>
<accession>A0A9P6IQN1</accession>
<evidence type="ECO:0000313" key="3">
    <source>
        <dbReference type="Proteomes" id="UP000749646"/>
    </source>
</evidence>
<feature type="non-terminal residue" evidence="2">
    <location>
        <position position="1"/>
    </location>
</feature>
<feature type="region of interest" description="Disordered" evidence="1">
    <location>
        <begin position="180"/>
        <end position="202"/>
    </location>
</feature>
<evidence type="ECO:0000313" key="2">
    <source>
        <dbReference type="EMBL" id="KAF9944216.1"/>
    </source>
</evidence>
<organism evidence="2 3">
    <name type="scientific">Modicella reniformis</name>
    <dbReference type="NCBI Taxonomy" id="1440133"/>
    <lineage>
        <taxon>Eukaryota</taxon>
        <taxon>Fungi</taxon>
        <taxon>Fungi incertae sedis</taxon>
        <taxon>Mucoromycota</taxon>
        <taxon>Mortierellomycotina</taxon>
        <taxon>Mortierellomycetes</taxon>
        <taxon>Mortierellales</taxon>
        <taxon>Mortierellaceae</taxon>
        <taxon>Modicella</taxon>
    </lineage>
</organism>
<evidence type="ECO:0000256" key="1">
    <source>
        <dbReference type="SAM" id="MobiDB-lite"/>
    </source>
</evidence>
<name>A0A9P6IQN1_9FUNG</name>
<keyword evidence="3" id="KW-1185">Reference proteome</keyword>